<dbReference type="EMBL" id="SRPG01000058">
    <property type="protein sequence ID" value="TGN62061.1"/>
    <property type="molecule type" value="Genomic_DNA"/>
</dbReference>
<evidence type="ECO:0000313" key="3">
    <source>
        <dbReference type="Proteomes" id="UP000297972"/>
    </source>
</evidence>
<reference evidence="2 3" key="1">
    <citation type="submission" date="2019-03" db="EMBL/GenBank/DDBJ databases">
        <authorList>
            <person name="Li J."/>
        </authorList>
    </citation>
    <scope>NUCLEOTIDE SEQUENCE [LARGE SCALE GENOMIC DNA]</scope>
    <source>
        <strain evidence="2 3">3058</strain>
    </source>
</reference>
<dbReference type="InterPro" id="IPR016130">
    <property type="entry name" value="Tyr_Pase_AS"/>
</dbReference>
<keyword evidence="3" id="KW-1185">Reference proteome</keyword>
<dbReference type="Proteomes" id="UP000297972">
    <property type="component" value="Unassembled WGS sequence"/>
</dbReference>
<proteinExistence type="predicted"/>
<evidence type="ECO:0000313" key="2">
    <source>
        <dbReference type="EMBL" id="TGN62061.1"/>
    </source>
</evidence>
<organism evidence="2 3">
    <name type="scientific">Paracoccus liaowanqingii</name>
    <dbReference type="NCBI Taxonomy" id="2560053"/>
    <lineage>
        <taxon>Bacteria</taxon>
        <taxon>Pseudomonadati</taxon>
        <taxon>Pseudomonadota</taxon>
        <taxon>Alphaproteobacteria</taxon>
        <taxon>Rhodobacterales</taxon>
        <taxon>Paracoccaceae</taxon>
        <taxon>Paracoccus</taxon>
    </lineage>
</organism>
<gene>
    <name evidence="2" type="ORF">E4L95_08045</name>
</gene>
<keyword evidence="1" id="KW-1133">Transmembrane helix</keyword>
<evidence type="ECO:0000256" key="1">
    <source>
        <dbReference type="SAM" id="Phobius"/>
    </source>
</evidence>
<accession>A0A4Z1C4N5</accession>
<sequence>MKWSHAVESKILEIVEDAAPNAVHFYIYADKKRFVWNNLNIGDKSAVSRFEIPAVDVQYYLKTLKKAGYLDASILGNGDITYVSLALSGHDRIEQLRRMTLQASVPHLTHASHRDAATLPCTWSERLLTHSRQGIHCQAGNTRSGRAVAAILKLTVLSVGLPIVTSVLTFLVMRSLGE</sequence>
<feature type="transmembrane region" description="Helical" evidence="1">
    <location>
        <begin position="151"/>
        <end position="173"/>
    </location>
</feature>
<dbReference type="PROSITE" id="PS00383">
    <property type="entry name" value="TYR_PHOSPHATASE_1"/>
    <property type="match status" value="1"/>
</dbReference>
<dbReference type="AlphaFoldDB" id="A0A4Z1C4N5"/>
<comment type="caution">
    <text evidence="2">The sequence shown here is derived from an EMBL/GenBank/DDBJ whole genome shotgun (WGS) entry which is preliminary data.</text>
</comment>
<name>A0A4Z1C4N5_9RHOB</name>
<dbReference type="RefSeq" id="WP_135817170.1">
    <property type="nucleotide sequence ID" value="NZ_SRPG01000058.1"/>
</dbReference>
<keyword evidence="1" id="KW-0472">Membrane</keyword>
<protein>
    <submittedName>
        <fullName evidence="2">Uncharacterized protein</fullName>
    </submittedName>
</protein>
<keyword evidence="1" id="KW-0812">Transmembrane</keyword>